<dbReference type="EMBL" id="JAVIZJ010000003">
    <property type="protein sequence ID" value="MDR6209874.1"/>
    <property type="molecule type" value="Genomic_DNA"/>
</dbReference>
<comment type="caution">
    <text evidence="1">The sequence shown here is derived from an EMBL/GenBank/DDBJ whole genome shotgun (WGS) entry which is preliminary data.</text>
</comment>
<reference evidence="1" key="1">
    <citation type="submission" date="2023-08" db="EMBL/GenBank/DDBJ databases">
        <title>Functional and genomic diversity of the sorghum phyllosphere microbiome.</title>
        <authorList>
            <person name="Shade A."/>
        </authorList>
    </citation>
    <scope>NUCLEOTIDE SEQUENCE</scope>
    <source>
        <strain evidence="1">SORGH_AS_0885</strain>
    </source>
</reference>
<organism evidence="1 2">
    <name type="scientific">Nocardioides zeae</name>
    <dbReference type="NCBI Taxonomy" id="1457234"/>
    <lineage>
        <taxon>Bacteria</taxon>
        <taxon>Bacillati</taxon>
        <taxon>Actinomycetota</taxon>
        <taxon>Actinomycetes</taxon>
        <taxon>Propionibacteriales</taxon>
        <taxon>Nocardioidaceae</taxon>
        <taxon>Nocardioides</taxon>
    </lineage>
</organism>
<dbReference type="Proteomes" id="UP001261666">
    <property type="component" value="Unassembled WGS sequence"/>
</dbReference>
<gene>
    <name evidence="1" type="ORF">QE364_001574</name>
</gene>
<evidence type="ECO:0000313" key="2">
    <source>
        <dbReference type="Proteomes" id="UP001261666"/>
    </source>
</evidence>
<proteinExistence type="predicted"/>
<name>A0ACC6IGT9_9ACTN</name>
<protein>
    <submittedName>
        <fullName evidence="1">Uncharacterized protein</fullName>
    </submittedName>
</protein>
<keyword evidence="2" id="KW-1185">Reference proteome</keyword>
<evidence type="ECO:0000313" key="1">
    <source>
        <dbReference type="EMBL" id="MDR6209874.1"/>
    </source>
</evidence>
<accession>A0ACC6IGT9</accession>
<sequence length="74" mass="8184">MTGVRDWDAPAPVTEWTARDVDEARCAEVLAGMEPIEEMLRASGQYGPRRPVADDAPASDRLMAFLGRDPGWRP</sequence>